<feature type="compositionally biased region" description="Basic and acidic residues" evidence="5">
    <location>
        <begin position="1"/>
        <end position="23"/>
    </location>
</feature>
<evidence type="ECO:0000256" key="1">
    <source>
        <dbReference type="ARBA" id="ARBA00022603"/>
    </source>
</evidence>
<dbReference type="EC" id="2.1.1.72" evidence="7"/>
<proteinExistence type="predicted"/>
<dbReference type="PANTHER" id="PTHR12829:SF7">
    <property type="entry name" value="N6-ADENOSINE-METHYLTRANSFERASE CATALYTIC SUBUNIT"/>
    <property type="match status" value="1"/>
</dbReference>
<gene>
    <name evidence="7" type="ORF">NCAV_1053</name>
</gene>
<evidence type="ECO:0000256" key="2">
    <source>
        <dbReference type="ARBA" id="ARBA00022679"/>
    </source>
</evidence>
<organism evidence="7 8">
    <name type="scientific">Candidatus Nitrosocaldus cavascurensis</name>
    <dbReference type="NCBI Taxonomy" id="2058097"/>
    <lineage>
        <taxon>Archaea</taxon>
        <taxon>Nitrososphaerota</taxon>
        <taxon>Nitrososphaeria</taxon>
        <taxon>Candidatus Nitrosocaldales</taxon>
        <taxon>Candidatus Nitrosocaldaceae</taxon>
        <taxon>Candidatus Nitrosocaldus</taxon>
    </lineage>
</organism>
<feature type="region of interest" description="Disordered" evidence="5">
    <location>
        <begin position="288"/>
        <end position="329"/>
    </location>
</feature>
<dbReference type="InterPro" id="IPR029063">
    <property type="entry name" value="SAM-dependent_MTases_sf"/>
</dbReference>
<keyword evidence="3" id="KW-0949">S-adenosyl-L-methionine</keyword>
<dbReference type="InterPro" id="IPR036086">
    <property type="entry name" value="ParB/Sulfiredoxin_sf"/>
</dbReference>
<dbReference type="GO" id="GO:0032259">
    <property type="term" value="P:methylation"/>
    <property type="evidence" value="ECO:0007669"/>
    <property type="project" value="UniProtKB-KW"/>
</dbReference>
<dbReference type="GO" id="GO:0003676">
    <property type="term" value="F:nucleic acid binding"/>
    <property type="evidence" value="ECO:0007669"/>
    <property type="project" value="InterPro"/>
</dbReference>
<dbReference type="SUPFAM" id="SSF53335">
    <property type="entry name" value="S-adenosyl-L-methionine-dependent methyltransferases"/>
    <property type="match status" value="1"/>
</dbReference>
<evidence type="ECO:0000256" key="3">
    <source>
        <dbReference type="ARBA" id="ARBA00022691"/>
    </source>
</evidence>
<protein>
    <submittedName>
        <fullName evidence="7">Putative Site-specific DNA-methyltransferase (Adenine-specific)</fullName>
        <ecNumber evidence="7">2.1.1.72</ecNumber>
    </submittedName>
</protein>
<keyword evidence="8" id="KW-1185">Reference proteome</keyword>
<dbReference type="InterPro" id="IPR007757">
    <property type="entry name" value="MT-A70-like"/>
</dbReference>
<sequence length="541" mass="61257">MNVQDLKDRGKDRDKDKDKEDNSIQHIPIQHIINTNSQHVSSIQHIPIQHIPTSEIIESEEYKALLPIISEEEYNALKSSIEREGIRLPLVINPKKVLLDGYTRLRIAKELGIEKVPIAMVDTASEIEEKELILTLNAYRRHLNTAQKVEIALKLLELEREKARLRQLAGLKQFSAKKVEREKVEREEEKEKEKEKDIASVTVVCSGHTTVNDTNNNNSSSSGNRSIQIVAKKTGLSDKTLWKGLKIKEAIAKNNDRHIAELWSKALRGGTSIAHVYSELRRKENLSLLSSSSSSNGSSSHSHSNNNSKNSNSKSNNNNTNSNSNTSNNNNNIRYNVILADPPWQYEFGLRGNADQHYPCLTLEEIAEVFREHEHEFAYPCILFLWSTAPKLKEALMLIDMLNFEYKTNMVWVKDRIGNGYYVRSQHELLLIAVKGKDMPIPLEHDRPSSVIIAERGEHSRKPAIVYEIIERMYPNCSYMELFARHRREGWKSYGLELDCSSSSVNSNSSSDSNGSNNGNGNSSNNSNNNGSNGNNNNINQ</sequence>
<dbReference type="KEGG" id="ncv:NCAV_1053"/>
<evidence type="ECO:0000259" key="6">
    <source>
        <dbReference type="SMART" id="SM00470"/>
    </source>
</evidence>
<dbReference type="InterPro" id="IPR003115">
    <property type="entry name" value="ParB_N"/>
</dbReference>
<dbReference type="InterPro" id="IPR002052">
    <property type="entry name" value="DNA_methylase_N6_adenine_CS"/>
</dbReference>
<feature type="region of interest" description="Disordered" evidence="5">
    <location>
        <begin position="1"/>
        <end position="25"/>
    </location>
</feature>
<evidence type="ECO:0000313" key="7">
    <source>
        <dbReference type="EMBL" id="SPC34230.1"/>
    </source>
</evidence>
<dbReference type="PANTHER" id="PTHR12829">
    <property type="entry name" value="N6-ADENOSINE-METHYLTRANSFERASE"/>
    <property type="match status" value="1"/>
</dbReference>
<dbReference type="CDD" id="cd16404">
    <property type="entry name" value="pNOB8_ParB_N_like"/>
    <property type="match status" value="1"/>
</dbReference>
<dbReference type="PROSITE" id="PS51143">
    <property type="entry name" value="MT_A70"/>
    <property type="match status" value="1"/>
</dbReference>
<evidence type="ECO:0000313" key="8">
    <source>
        <dbReference type="Proteomes" id="UP000236248"/>
    </source>
</evidence>
<feature type="region of interest" description="Disordered" evidence="5">
    <location>
        <begin position="505"/>
        <end position="541"/>
    </location>
</feature>
<dbReference type="EMBL" id="LT981265">
    <property type="protein sequence ID" value="SPC34230.1"/>
    <property type="molecule type" value="Genomic_DNA"/>
</dbReference>
<dbReference type="AlphaFoldDB" id="A0A2K5ARE5"/>
<dbReference type="SMART" id="SM00470">
    <property type="entry name" value="ParB"/>
    <property type="match status" value="1"/>
</dbReference>
<keyword evidence="1 7" id="KW-0489">Methyltransferase</keyword>
<accession>A0A2K5ARE5</accession>
<keyword evidence="2 7" id="KW-0808">Transferase</keyword>
<dbReference type="Pfam" id="PF05063">
    <property type="entry name" value="MT-A70"/>
    <property type="match status" value="1"/>
</dbReference>
<dbReference type="SUPFAM" id="SSF110849">
    <property type="entry name" value="ParB/Sulfiredoxin"/>
    <property type="match status" value="1"/>
</dbReference>
<keyword evidence="4" id="KW-0175">Coiled coil</keyword>
<evidence type="ECO:0000256" key="4">
    <source>
        <dbReference type="SAM" id="Coils"/>
    </source>
</evidence>
<feature type="domain" description="ParB-like N-terminal" evidence="6">
    <location>
        <begin position="49"/>
        <end position="138"/>
    </location>
</feature>
<dbReference type="PROSITE" id="PS00092">
    <property type="entry name" value="N6_MTASE"/>
    <property type="match status" value="1"/>
</dbReference>
<dbReference type="Gene3D" id="3.90.1530.10">
    <property type="entry name" value="Conserved hypothetical protein from pyrococcus furiosus pfu- 392566-001, ParB domain"/>
    <property type="match status" value="1"/>
</dbReference>
<reference evidence="8" key="1">
    <citation type="submission" date="2018-01" db="EMBL/GenBank/DDBJ databases">
        <authorList>
            <person name="Kerou L M."/>
        </authorList>
    </citation>
    <scope>NUCLEOTIDE SEQUENCE [LARGE SCALE GENOMIC DNA]</scope>
    <source>
        <strain evidence="8">SCU2</strain>
    </source>
</reference>
<feature type="coiled-coil region" evidence="4">
    <location>
        <begin position="146"/>
        <end position="197"/>
    </location>
</feature>
<evidence type="ECO:0000256" key="5">
    <source>
        <dbReference type="SAM" id="MobiDB-lite"/>
    </source>
</evidence>
<dbReference type="GO" id="GO:0009007">
    <property type="term" value="F:site-specific DNA-methyltransferase (adenine-specific) activity"/>
    <property type="evidence" value="ECO:0007669"/>
    <property type="project" value="UniProtKB-EC"/>
</dbReference>
<name>A0A2K5ARE5_9ARCH</name>
<dbReference type="Proteomes" id="UP000236248">
    <property type="component" value="Chromosome NCAV"/>
</dbReference>